<keyword evidence="2" id="KW-0255">Endonuclease</keyword>
<dbReference type="Pfam" id="PF01261">
    <property type="entry name" value="AP_endonuc_2"/>
    <property type="match status" value="1"/>
</dbReference>
<evidence type="ECO:0000313" key="2">
    <source>
        <dbReference type="EMBL" id="BBB92048.1"/>
    </source>
</evidence>
<name>A0A348ALV0_9FIRM</name>
<keyword evidence="2" id="KW-0540">Nuclease</keyword>
<dbReference type="OrthoDB" id="9801426at2"/>
<dbReference type="RefSeq" id="WP_158618770.1">
    <property type="nucleotide sequence ID" value="NZ_AP018449.1"/>
</dbReference>
<keyword evidence="3" id="KW-1185">Reference proteome</keyword>
<dbReference type="GO" id="GO:0004519">
    <property type="term" value="F:endonuclease activity"/>
    <property type="evidence" value="ECO:0007669"/>
    <property type="project" value="UniProtKB-KW"/>
</dbReference>
<dbReference type="PANTHER" id="PTHR12110">
    <property type="entry name" value="HYDROXYPYRUVATE ISOMERASE"/>
    <property type="match status" value="1"/>
</dbReference>
<reference evidence="2 3" key="1">
    <citation type="journal article" date="2018" name="Int. J. Syst. Evol. Microbiol.">
        <title>Methylomusa anaerophila gen. nov., sp. nov., an anaerobic methanol-utilizing bacterium isolated from a microbial fuel cell.</title>
        <authorList>
            <person name="Amano N."/>
            <person name="Yamamuro A."/>
            <person name="Miyahara M."/>
            <person name="Kouzuma A."/>
            <person name="Abe T."/>
            <person name="Watanabe K."/>
        </authorList>
    </citation>
    <scope>NUCLEOTIDE SEQUENCE [LARGE SCALE GENOMIC DNA]</scope>
    <source>
        <strain evidence="2 3">MMFC1</strain>
    </source>
</reference>
<dbReference type="SUPFAM" id="SSF51658">
    <property type="entry name" value="Xylose isomerase-like"/>
    <property type="match status" value="1"/>
</dbReference>
<dbReference type="EMBL" id="AP018449">
    <property type="protein sequence ID" value="BBB92048.1"/>
    <property type="molecule type" value="Genomic_DNA"/>
</dbReference>
<dbReference type="AlphaFoldDB" id="A0A348ALV0"/>
<feature type="domain" description="Xylose isomerase-like TIM barrel" evidence="1">
    <location>
        <begin position="27"/>
        <end position="305"/>
    </location>
</feature>
<dbReference type="Gene3D" id="3.20.20.150">
    <property type="entry name" value="Divalent-metal-dependent TIM barrel enzymes"/>
    <property type="match status" value="1"/>
</dbReference>
<dbReference type="InterPro" id="IPR036237">
    <property type="entry name" value="Xyl_isomerase-like_sf"/>
</dbReference>
<gene>
    <name evidence="2" type="ORF">MAMMFC1_02733</name>
</gene>
<evidence type="ECO:0000259" key="1">
    <source>
        <dbReference type="Pfam" id="PF01261"/>
    </source>
</evidence>
<dbReference type="InterPro" id="IPR050312">
    <property type="entry name" value="IolE/XylAMocC-like"/>
</dbReference>
<accession>A0A348ALV0</accession>
<dbReference type="KEGG" id="mana:MAMMFC1_02733"/>
<dbReference type="Proteomes" id="UP000276437">
    <property type="component" value="Chromosome"/>
</dbReference>
<sequence>MRVKGIAINADAGMLDGNLEVLNRELQYFRDLGFSHVEIAPHGVGVIYNGIINRTRMAELLQILWQYPFRYVVHAPNAMNLMNMDDGVTERNLFEATIEFTTTIGAAVMVYHAGRFLPEEKFMLTGQEILTPLKRAAMWEREKTMLYELGDIAAEHGLTIAVENTRPYLEARHYCYGETLDQLAAMMRQIDHPQVGVALDAGHAYLTACHYQYDLLAGVEALAPYVRHIHLHDNFGKCCTYFAKKQQYELTATGRGDMHMPIGWGAVPVREILTRLPNYHGVVTLEIHPRYRAYYGEALRNTQELLECITD</sequence>
<evidence type="ECO:0000313" key="3">
    <source>
        <dbReference type="Proteomes" id="UP000276437"/>
    </source>
</evidence>
<organism evidence="2 3">
    <name type="scientific">Methylomusa anaerophila</name>
    <dbReference type="NCBI Taxonomy" id="1930071"/>
    <lineage>
        <taxon>Bacteria</taxon>
        <taxon>Bacillati</taxon>
        <taxon>Bacillota</taxon>
        <taxon>Negativicutes</taxon>
        <taxon>Selenomonadales</taxon>
        <taxon>Sporomusaceae</taxon>
        <taxon>Methylomusa</taxon>
    </lineage>
</organism>
<keyword evidence="2" id="KW-0378">Hydrolase</keyword>
<protein>
    <submittedName>
        <fullName evidence="2">Endonuclease IV</fullName>
    </submittedName>
</protein>
<dbReference type="PANTHER" id="PTHR12110:SF53">
    <property type="entry name" value="BLR5974 PROTEIN"/>
    <property type="match status" value="1"/>
</dbReference>
<dbReference type="InterPro" id="IPR013022">
    <property type="entry name" value="Xyl_isomerase-like_TIM-brl"/>
</dbReference>
<proteinExistence type="predicted"/>